<evidence type="ECO:0000313" key="2">
    <source>
        <dbReference type="Proteomes" id="UP000469559"/>
    </source>
</evidence>
<proteinExistence type="predicted"/>
<sequence length="725" mass="81802">MAVTQMGLKYGVYEDGHNCSGLTPLYSLFPTSVDRLSLRERLVEQQNKYFEEFQKSQLYGFTTRELVDLDAVSSRYLKSPDLSNDIHRLMVQRRWETKIDVSSGRTGFYPIGNGYPGDWVASNPIVWTAMLPCLRLASRMIMNFHMLTLQFDALLKGDTHPVAGNRLPPSPLQNMSSAPVFIPPKTTLHTRNGQSYTFAETEKERDEIFKYMISAKMCLRWGFHIPTEDPLNGQADPVRDRVHGQTYWDSGGPRPALKIHINITNVEPLLNQNLTDSERLNGQFFTAVTILHEIMASGRHATWMARCDQDFNLHTNVTGNPYFEDETLAEVGFSMENNVFGGIPEAMGDNSYRQDQNSPHLGIWSTAPFMGLSFVHMSDKVLPVLTHPPLSKYKTVFPYQVTFIEDMHQEEFWEGAVRKYGLQVFHSRVSLVGARITYLDADHCKNSRRYRIGNHPEVFTNNINTEKPTPAELQSMTPQERASSKYVQKLVQSAKFEEAFFDISADIHKEVDDVLRVISGSGSTAAKWQQQHYMKLAVGYHLAAAQALLGSEETDGTIYTDRRENLLRWNKGVRVFIRKLTGSSDGEEFRTLEYVRMLLSDPETTPSEAVEMSSLQEATDLYTSGQLAACLQACTDLAADTECSLFVEAAARVLAAMLQAVRPNVEDRAVDLHYGYNRLAMILGKPGVPGECPEAWKPSVNTFLTACEDLYPQLQAEYMQVQAAA</sequence>
<reference evidence="1 2" key="1">
    <citation type="submission" date="2018-05" db="EMBL/GenBank/DDBJ databases">
        <title>Whole genome sequencing for identification of molecular markers to develop diagnostic detection tools for the regulated plant pathogen Lachnellula willkommii.</title>
        <authorList>
            <person name="Giroux E."/>
            <person name="Bilodeau G."/>
        </authorList>
    </citation>
    <scope>NUCLEOTIDE SEQUENCE [LARGE SCALE GENOMIC DNA]</scope>
    <source>
        <strain evidence="1 2">CBS 203.66</strain>
    </source>
</reference>
<evidence type="ECO:0000313" key="1">
    <source>
        <dbReference type="EMBL" id="TVY17465.1"/>
    </source>
</evidence>
<dbReference type="OrthoDB" id="10254945at2759"/>
<name>A0A8T9BCP3_9HELO</name>
<comment type="caution">
    <text evidence="1">The sequence shown here is derived from an EMBL/GenBank/DDBJ whole genome shotgun (WGS) entry which is preliminary data.</text>
</comment>
<dbReference type="AlphaFoldDB" id="A0A8T9BCP3"/>
<keyword evidence="2" id="KW-1185">Reference proteome</keyword>
<organism evidence="1 2">
    <name type="scientific">Lachnellula arida</name>
    <dbReference type="NCBI Taxonomy" id="1316785"/>
    <lineage>
        <taxon>Eukaryota</taxon>
        <taxon>Fungi</taxon>
        <taxon>Dikarya</taxon>
        <taxon>Ascomycota</taxon>
        <taxon>Pezizomycotina</taxon>
        <taxon>Leotiomycetes</taxon>
        <taxon>Helotiales</taxon>
        <taxon>Lachnaceae</taxon>
        <taxon>Lachnellula</taxon>
    </lineage>
</organism>
<protein>
    <submittedName>
        <fullName evidence="1">Uncharacterized protein</fullName>
    </submittedName>
</protein>
<gene>
    <name evidence="1" type="ORF">LARI1_G004338</name>
</gene>
<dbReference type="EMBL" id="QGMF01000254">
    <property type="protein sequence ID" value="TVY17465.1"/>
    <property type="molecule type" value="Genomic_DNA"/>
</dbReference>
<dbReference type="Proteomes" id="UP000469559">
    <property type="component" value="Unassembled WGS sequence"/>
</dbReference>
<accession>A0A8T9BCP3</accession>